<dbReference type="InterPro" id="IPR011051">
    <property type="entry name" value="RmlC_Cupin_sf"/>
</dbReference>
<dbReference type="Gene3D" id="2.60.120.10">
    <property type="entry name" value="Jelly Rolls"/>
    <property type="match status" value="1"/>
</dbReference>
<reference evidence="1 2" key="1">
    <citation type="submission" date="2018-07" db="EMBL/GenBank/DDBJ databases">
        <title>Genome sequencing of Runella.</title>
        <authorList>
            <person name="Baek M.-G."/>
            <person name="Yi H."/>
        </authorList>
    </citation>
    <scope>NUCLEOTIDE SEQUENCE [LARGE SCALE GENOMIC DNA]</scope>
    <source>
        <strain evidence="1 2">HYN0085</strain>
    </source>
</reference>
<accession>A0A344TNQ8</accession>
<proteinExistence type="predicted"/>
<name>A0A344TNQ8_9BACT</name>
<protein>
    <recommendedName>
        <fullName evidence="3">Mannose-6-phosphate isomerase, class I</fullName>
    </recommendedName>
</protein>
<organism evidence="1 2">
    <name type="scientific">Runella rosea</name>
    <dbReference type="NCBI Taxonomy" id="2259595"/>
    <lineage>
        <taxon>Bacteria</taxon>
        <taxon>Pseudomonadati</taxon>
        <taxon>Bacteroidota</taxon>
        <taxon>Cytophagia</taxon>
        <taxon>Cytophagales</taxon>
        <taxon>Spirosomataceae</taxon>
        <taxon>Runella</taxon>
    </lineage>
</organism>
<gene>
    <name evidence="1" type="ORF">DR864_22265</name>
</gene>
<dbReference type="SUPFAM" id="SSF51182">
    <property type="entry name" value="RmlC-like cupins"/>
    <property type="match status" value="1"/>
</dbReference>
<evidence type="ECO:0000313" key="1">
    <source>
        <dbReference type="EMBL" id="AXE20279.1"/>
    </source>
</evidence>
<dbReference type="InterPro" id="IPR014710">
    <property type="entry name" value="RmlC-like_jellyroll"/>
</dbReference>
<keyword evidence="2" id="KW-1185">Reference proteome</keyword>
<dbReference type="RefSeq" id="WP_114069042.1">
    <property type="nucleotide sequence ID" value="NZ_CP030850.1"/>
</dbReference>
<evidence type="ECO:0008006" key="3">
    <source>
        <dbReference type="Google" id="ProtNLM"/>
    </source>
</evidence>
<dbReference type="KEGG" id="run:DR864_22265"/>
<evidence type="ECO:0000313" key="2">
    <source>
        <dbReference type="Proteomes" id="UP000251993"/>
    </source>
</evidence>
<dbReference type="OrthoDB" id="103089at2"/>
<dbReference type="AlphaFoldDB" id="A0A344TNQ8"/>
<dbReference type="EMBL" id="CP030850">
    <property type="protein sequence ID" value="AXE20279.1"/>
    <property type="molecule type" value="Genomic_DNA"/>
</dbReference>
<sequence length="404" mass="44824">MANVSLAAKALEQGKGILRLAPTWVPRSFCVPGRRIKLHPDDYYVLGGVRGGIDERWLSSTTPAKNGPLTGEHEGLSKVVFQDGDTTEQLLLKDVIDELKGEIIGDRLWDEYKSWPMYSKFFDNMGPLPHHIHHNDEKAALVGQNGKPEAYYFPPQLNNHGGDFPYTFFGITPGTTKEQIKQCLMDFNKGDNKITNFSSAYKLEPGTGWDVPPGILHAPGSLCTYEPQKASDIFAMYQSLVNEAIVPEELLWNGTPQDKIGDYDELVSVIDWEANIDPNFAANHFMMPKPVRPLEEMQAQGYVENWICYKSTAYSAKELTVMPGATVTIKDAAAYGMIVMQGHGKFGVWDIETPALIRYGQLTNDEFFVSEAAANEGVVISNPSATDPIVILKHFGPNNPDLVL</sequence>
<dbReference type="Proteomes" id="UP000251993">
    <property type="component" value="Chromosome"/>
</dbReference>